<dbReference type="EMBL" id="FNTD01000004">
    <property type="protein sequence ID" value="SEC22361.1"/>
    <property type="molecule type" value="Genomic_DNA"/>
</dbReference>
<dbReference type="CDD" id="cd01483">
    <property type="entry name" value="E1_enzyme_family"/>
    <property type="match status" value="1"/>
</dbReference>
<dbReference type="GeneID" id="95510693"/>
<dbReference type="STRING" id="67331.SAMN04490357_1483"/>
<organism evidence="4 5">
    <name type="scientific">Streptomyces misionensis</name>
    <dbReference type="NCBI Taxonomy" id="67331"/>
    <lineage>
        <taxon>Bacteria</taxon>
        <taxon>Bacillati</taxon>
        <taxon>Actinomycetota</taxon>
        <taxon>Actinomycetes</taxon>
        <taxon>Kitasatosporales</taxon>
        <taxon>Streptomycetaceae</taxon>
        <taxon>Streptomyces</taxon>
    </lineage>
</organism>
<dbReference type="InterPro" id="IPR035985">
    <property type="entry name" value="Ubiquitin-activating_enz"/>
</dbReference>
<dbReference type="Pfam" id="PF20590">
    <property type="entry name" value="DUF6791"/>
    <property type="match status" value="1"/>
</dbReference>
<gene>
    <name evidence="4" type="ORF">SAMN04490357_1483</name>
</gene>
<evidence type="ECO:0000313" key="5">
    <source>
        <dbReference type="Proteomes" id="UP000182375"/>
    </source>
</evidence>
<feature type="domain" description="DUF6791" evidence="3">
    <location>
        <begin position="10"/>
        <end position="159"/>
    </location>
</feature>
<accession>A0A1H4QS98</accession>
<reference evidence="4 5" key="1">
    <citation type="submission" date="2016-10" db="EMBL/GenBank/DDBJ databases">
        <authorList>
            <person name="de Groot N.N."/>
        </authorList>
    </citation>
    <scope>NUCLEOTIDE SEQUENCE [LARGE SCALE GENOMIC DNA]</scope>
    <source>
        <strain evidence="4 5">DSM 40306</strain>
    </source>
</reference>
<evidence type="ECO:0000259" key="3">
    <source>
        <dbReference type="Pfam" id="PF20590"/>
    </source>
</evidence>
<name>A0A1H4QS98_9ACTN</name>
<dbReference type="AlphaFoldDB" id="A0A1H4QS98"/>
<dbReference type="GO" id="GO:0008641">
    <property type="term" value="F:ubiquitin-like modifier activating enzyme activity"/>
    <property type="evidence" value="ECO:0007669"/>
    <property type="project" value="InterPro"/>
</dbReference>
<dbReference type="Pfam" id="PF00899">
    <property type="entry name" value="ThiF"/>
    <property type="match status" value="1"/>
</dbReference>
<dbReference type="SUPFAM" id="SSF69572">
    <property type="entry name" value="Activating enzymes of the ubiquitin-like proteins"/>
    <property type="match status" value="1"/>
</dbReference>
<dbReference type="InterPro" id="IPR000594">
    <property type="entry name" value="ThiF_NAD_FAD-bd"/>
</dbReference>
<dbReference type="RefSeq" id="WP_074991582.1">
    <property type="nucleotide sequence ID" value="NZ_FNTD01000004.1"/>
</dbReference>
<dbReference type="NCBIfam" id="NF004805">
    <property type="entry name" value="PRK06153.1-4"/>
    <property type="match status" value="1"/>
</dbReference>
<dbReference type="NCBIfam" id="NF004804">
    <property type="entry name" value="PRK06153.1-3"/>
    <property type="match status" value="1"/>
</dbReference>
<feature type="domain" description="THIF-type NAD/FAD binding fold" evidence="2">
    <location>
        <begin position="171"/>
        <end position="312"/>
    </location>
</feature>
<dbReference type="Proteomes" id="UP000182375">
    <property type="component" value="Unassembled WGS sequence"/>
</dbReference>
<evidence type="ECO:0000313" key="4">
    <source>
        <dbReference type="EMBL" id="SEC22361.1"/>
    </source>
</evidence>
<dbReference type="Gene3D" id="3.40.50.720">
    <property type="entry name" value="NAD(P)-binding Rossmann-like Domain"/>
    <property type="match status" value="1"/>
</dbReference>
<sequence>MSPQLTSRSPDLRRLQEEGYEIEVRSGLLLMHHVPYVDAQRRVRYGVLVSELSLAGDVTVVPGTHVVMFSGAEPCNHLGQPLEALINSRGRQIPAPGVEVDFTFSSKPASGYPDYYAKMTTYAAILASQAQQLDPEATAMTFPVLDDTAEDSVFRYIDTASSRAGIATVSRRLQGLRVVIVGLGGTGSYILDLVAKTPVAEIHLYDGDKFLQHNTFRSPGAVSREELEETPNKAEHFAAVYGRMHPGVIAHPVYVDETNAEKLRTADFVFLSVDDNTARRRIVEELERHQVAFIDVGMGVYQTDGQLSGLVRATTSTPARRKHVHDHQRIPAADGAGPNDYQRNIQIADLNALNATLAVIKWKKLCGFYLDLEQEFHSVYQIDGNVLTNEDTP</sequence>
<dbReference type="InterPro" id="IPR046741">
    <property type="entry name" value="DUF6791"/>
</dbReference>
<proteinExistence type="predicted"/>
<feature type="region of interest" description="Disordered" evidence="1">
    <location>
        <begin position="317"/>
        <end position="338"/>
    </location>
</feature>
<protein>
    <submittedName>
        <fullName evidence="4">ThiF family protein</fullName>
    </submittedName>
</protein>
<evidence type="ECO:0000256" key="1">
    <source>
        <dbReference type="SAM" id="MobiDB-lite"/>
    </source>
</evidence>
<evidence type="ECO:0000259" key="2">
    <source>
        <dbReference type="Pfam" id="PF00899"/>
    </source>
</evidence>